<protein>
    <submittedName>
        <fullName evidence="4">SAM-dependent methyltransferase</fullName>
    </submittedName>
</protein>
<keyword evidence="1 4" id="KW-0489">Methyltransferase</keyword>
<keyword evidence="5" id="KW-1185">Reference proteome</keyword>
<dbReference type="AlphaFoldDB" id="A0A7W9GSG3"/>
<sequence>MDFITANLPPAPARVLDAGCGDGRLADRLRAVGYTVTAIDVDPARARPGVLVADICGFRDPEDEPYDAVVCSLSLHHVEDLSCALDSLAGLLARGGRLIVDEFAHEQAGGAIADRYFGAAGSLPLWRDKHRSFHTGDAMVEAVARRFSIASLARVPYLYRYLEDASLREAESVLGLQFVADRRQEPS</sequence>
<dbReference type="SUPFAM" id="SSF53335">
    <property type="entry name" value="S-adenosyl-L-methionine-dependent methyltransferases"/>
    <property type="match status" value="1"/>
</dbReference>
<dbReference type="RefSeq" id="WP_184823874.1">
    <property type="nucleotide sequence ID" value="NZ_JACHMM010000001.1"/>
</dbReference>
<evidence type="ECO:0000256" key="2">
    <source>
        <dbReference type="ARBA" id="ARBA00022679"/>
    </source>
</evidence>
<evidence type="ECO:0000313" key="4">
    <source>
        <dbReference type="EMBL" id="MBB5788896.1"/>
    </source>
</evidence>
<evidence type="ECO:0000256" key="3">
    <source>
        <dbReference type="ARBA" id="ARBA00022691"/>
    </source>
</evidence>
<organism evidence="4 5">
    <name type="scientific">Jiangella mangrovi</name>
    <dbReference type="NCBI Taxonomy" id="1524084"/>
    <lineage>
        <taxon>Bacteria</taxon>
        <taxon>Bacillati</taxon>
        <taxon>Actinomycetota</taxon>
        <taxon>Actinomycetes</taxon>
        <taxon>Jiangellales</taxon>
        <taxon>Jiangellaceae</taxon>
        <taxon>Jiangella</taxon>
    </lineage>
</organism>
<dbReference type="Pfam" id="PF13489">
    <property type="entry name" value="Methyltransf_23"/>
    <property type="match status" value="1"/>
</dbReference>
<evidence type="ECO:0000256" key="1">
    <source>
        <dbReference type="ARBA" id="ARBA00022603"/>
    </source>
</evidence>
<evidence type="ECO:0000313" key="5">
    <source>
        <dbReference type="Proteomes" id="UP000542813"/>
    </source>
</evidence>
<dbReference type="EMBL" id="JACHMM010000001">
    <property type="protein sequence ID" value="MBB5788896.1"/>
    <property type="molecule type" value="Genomic_DNA"/>
</dbReference>
<comment type="caution">
    <text evidence="4">The sequence shown here is derived from an EMBL/GenBank/DDBJ whole genome shotgun (WGS) entry which is preliminary data.</text>
</comment>
<keyword evidence="2 4" id="KW-0808">Transferase</keyword>
<dbReference type="PANTHER" id="PTHR43464:SF19">
    <property type="entry name" value="UBIQUINONE BIOSYNTHESIS O-METHYLTRANSFERASE, MITOCHONDRIAL"/>
    <property type="match status" value="1"/>
</dbReference>
<reference evidence="4 5" key="1">
    <citation type="submission" date="2020-08" db="EMBL/GenBank/DDBJ databases">
        <title>Sequencing the genomes of 1000 actinobacteria strains.</title>
        <authorList>
            <person name="Klenk H.-P."/>
        </authorList>
    </citation>
    <scope>NUCLEOTIDE SEQUENCE [LARGE SCALE GENOMIC DNA]</scope>
    <source>
        <strain evidence="4 5">DSM 102122</strain>
    </source>
</reference>
<accession>A0A7W9GSG3</accession>
<dbReference type="GO" id="GO:0008168">
    <property type="term" value="F:methyltransferase activity"/>
    <property type="evidence" value="ECO:0007669"/>
    <property type="project" value="UniProtKB-KW"/>
</dbReference>
<keyword evidence="3" id="KW-0949">S-adenosyl-L-methionine</keyword>
<dbReference type="GO" id="GO:0032259">
    <property type="term" value="P:methylation"/>
    <property type="evidence" value="ECO:0007669"/>
    <property type="project" value="UniProtKB-KW"/>
</dbReference>
<name>A0A7W9GSG3_9ACTN</name>
<dbReference type="Proteomes" id="UP000542813">
    <property type="component" value="Unassembled WGS sequence"/>
</dbReference>
<dbReference type="CDD" id="cd02440">
    <property type="entry name" value="AdoMet_MTases"/>
    <property type="match status" value="1"/>
</dbReference>
<dbReference type="InterPro" id="IPR029063">
    <property type="entry name" value="SAM-dependent_MTases_sf"/>
</dbReference>
<dbReference type="Gene3D" id="3.40.50.150">
    <property type="entry name" value="Vaccinia Virus protein VP39"/>
    <property type="match status" value="1"/>
</dbReference>
<dbReference type="PANTHER" id="PTHR43464">
    <property type="entry name" value="METHYLTRANSFERASE"/>
    <property type="match status" value="1"/>
</dbReference>
<gene>
    <name evidence="4" type="ORF">HD601_003471</name>
</gene>
<proteinExistence type="predicted"/>